<comment type="caution">
    <text evidence="2">The sequence shown here is derived from an EMBL/GenBank/DDBJ whole genome shotgun (WGS) entry which is preliminary data.</text>
</comment>
<name>A0A6I1EP35_9BURK</name>
<sequence length="584" mass="65395">MRMRNCFYVDKTPYIKRLIESGSFVQLITRPRRFGKSLFLDTLRTYLAVNPANPEDVSRQKVLFENLAIAEDAEFCRTYMGRVPVFFLSMKGFTGPSFSYALGKICKKIAAAVNEYSYLLESPRLTDNEKGTLQDYFALNSSSLLADERRAWLTASSFLPDILYCLTKHFGRPAMLLIDEYDVPLEKAASSGYYAEMRNFIRDFLSVLKPEDAPLAGGFPVLEKAVLTGCLRVSKESIFTGVNNFSVNTVCSTNENLAASIGFTEDEVKKLLNYYGLADRSKDVKAWYDGYRFGSSEIYSPWDVLSFCQDALASNDAKTAEPDNYWINTSSNDAIDEFLGFLTEEDAGRMQTLLDGGSIELNINEQLTYSDFVQHKSEDFWTLLLFTGYLTVDKYLGGKNYLLRIPNEEIRQTFRSRVSARFSSQNAAFAAHGIKLAEAAVTGNASRMAEVLEPLLRTYVSVRDSATRAPAENYYHGFLSALFACAGSRIQDFRSNAESGNGYADIIFSSGSGPDRCGVVIEIKRAARQEDLPDAVDEALRQVDKKDYSEALRRIRCSKYFAYGIAFCGKTCEVGGGELKQIAR</sequence>
<organism evidence="2 3">
    <name type="scientific">Sutterella seckii</name>
    <dbReference type="NCBI Taxonomy" id="1944635"/>
    <lineage>
        <taxon>Bacteria</taxon>
        <taxon>Pseudomonadati</taxon>
        <taxon>Pseudomonadota</taxon>
        <taxon>Betaproteobacteria</taxon>
        <taxon>Burkholderiales</taxon>
        <taxon>Sutterellaceae</taxon>
        <taxon>Sutterella</taxon>
    </lineage>
</organism>
<evidence type="ECO:0000313" key="2">
    <source>
        <dbReference type="EMBL" id="KAB7656050.1"/>
    </source>
</evidence>
<protein>
    <submittedName>
        <fullName evidence="2">AAA family ATPase</fullName>
    </submittedName>
</protein>
<dbReference type="InterPro" id="IPR018631">
    <property type="entry name" value="AAA-ATPase-like_dom"/>
</dbReference>
<dbReference type="Proteomes" id="UP000430564">
    <property type="component" value="Unassembled WGS sequence"/>
</dbReference>
<evidence type="ECO:0000313" key="3">
    <source>
        <dbReference type="Proteomes" id="UP000430564"/>
    </source>
</evidence>
<evidence type="ECO:0000259" key="1">
    <source>
        <dbReference type="Pfam" id="PF09820"/>
    </source>
</evidence>
<dbReference type="AlphaFoldDB" id="A0A6I1EP35"/>
<gene>
    <name evidence="2" type="ORF">GBM95_09235</name>
</gene>
<dbReference type="InterPro" id="IPR012547">
    <property type="entry name" value="PDDEXK_9"/>
</dbReference>
<dbReference type="PANTHER" id="PTHR34825">
    <property type="entry name" value="CONSERVED PROTEIN, WITH A WEAK D-GALACTARATE DEHYDRATASE/ALTRONATE HYDROLASE DOMAIN"/>
    <property type="match status" value="1"/>
</dbReference>
<reference evidence="2 3" key="1">
    <citation type="submission" date="2019-10" db="EMBL/GenBank/DDBJ databases">
        <title>Genome diversity of Sutterella seckii.</title>
        <authorList>
            <person name="Chaplin A.V."/>
            <person name="Sokolova S.R."/>
            <person name="Mosin K.A."/>
            <person name="Ivanova E.L."/>
            <person name="Kochetkova T.O."/>
            <person name="Goltsov A.Y."/>
            <person name="Trofimov D.Y."/>
            <person name="Efimov B.A."/>
        </authorList>
    </citation>
    <scope>NUCLEOTIDE SEQUENCE [LARGE SCALE GENOMIC DNA]</scope>
    <source>
        <strain evidence="2 3">ASD393</strain>
    </source>
</reference>
<dbReference type="OrthoDB" id="9146397at2"/>
<dbReference type="Pfam" id="PF09820">
    <property type="entry name" value="AAA-ATPase_like"/>
    <property type="match status" value="1"/>
</dbReference>
<dbReference type="PANTHER" id="PTHR34825:SF1">
    <property type="entry name" value="AAA-ATPASE-LIKE DOMAIN-CONTAINING PROTEIN"/>
    <property type="match status" value="1"/>
</dbReference>
<dbReference type="EMBL" id="WEHX01000077">
    <property type="protein sequence ID" value="KAB7656050.1"/>
    <property type="molecule type" value="Genomic_DNA"/>
</dbReference>
<proteinExistence type="predicted"/>
<accession>A0A6I1EP35</accession>
<feature type="domain" description="AAA-ATPase-like" evidence="1">
    <location>
        <begin position="1"/>
        <end position="239"/>
    </location>
</feature>
<dbReference type="Pfam" id="PF08011">
    <property type="entry name" value="PDDEXK_9"/>
    <property type="match status" value="1"/>
</dbReference>